<dbReference type="PANTHER" id="PTHR30251">
    <property type="entry name" value="PILUS ASSEMBLY CHAPERONE"/>
    <property type="match status" value="1"/>
</dbReference>
<evidence type="ECO:0000256" key="4">
    <source>
        <dbReference type="ARBA" id="ARBA00022764"/>
    </source>
</evidence>
<accession>A0AAP4FYT0</accession>
<dbReference type="EMBL" id="JASSOM010000092">
    <property type="protein sequence ID" value="MDK9366125.1"/>
    <property type="molecule type" value="Genomic_DNA"/>
</dbReference>
<dbReference type="RefSeq" id="WP_285143785.1">
    <property type="nucleotide sequence ID" value="NZ_JASSOL010000001.1"/>
</dbReference>
<name>A0AAP4FYT0_9ENTR</name>
<evidence type="ECO:0000256" key="3">
    <source>
        <dbReference type="ARBA" id="ARBA00022729"/>
    </source>
</evidence>
<feature type="signal peptide" evidence="7">
    <location>
        <begin position="1"/>
        <end position="22"/>
    </location>
</feature>
<dbReference type="PANTHER" id="PTHR30251:SF9">
    <property type="entry name" value="CHAPERONE PROTEIN CAF1M"/>
    <property type="match status" value="1"/>
</dbReference>
<dbReference type="InterPro" id="IPR016148">
    <property type="entry name" value="Pili_assmbl_chaperone_C"/>
</dbReference>
<dbReference type="InterPro" id="IPR050643">
    <property type="entry name" value="Periplasmic_pilus_chap"/>
</dbReference>
<protein>
    <submittedName>
        <fullName evidence="10">Fimbrial assembly chaperone</fullName>
    </submittedName>
</protein>
<evidence type="ECO:0000259" key="8">
    <source>
        <dbReference type="Pfam" id="PF00345"/>
    </source>
</evidence>
<evidence type="ECO:0000256" key="6">
    <source>
        <dbReference type="ARBA" id="ARBA00023319"/>
    </source>
</evidence>
<comment type="caution">
    <text evidence="10">The sequence shown here is derived from an EMBL/GenBank/DDBJ whole genome shotgun (WGS) entry which is preliminary data.</text>
</comment>
<dbReference type="AlphaFoldDB" id="A0AAP4FYT0"/>
<dbReference type="SUPFAM" id="SSF49354">
    <property type="entry name" value="PapD-like"/>
    <property type="match status" value="1"/>
</dbReference>
<evidence type="ECO:0000313" key="10">
    <source>
        <dbReference type="EMBL" id="MDK9366125.1"/>
    </source>
</evidence>
<keyword evidence="4" id="KW-0574">Periplasm</keyword>
<dbReference type="SUPFAM" id="SSF49584">
    <property type="entry name" value="Periplasmic chaperone C-domain"/>
    <property type="match status" value="1"/>
</dbReference>
<dbReference type="InterPro" id="IPR001829">
    <property type="entry name" value="Pili_assmbl_chaperone_bac"/>
</dbReference>
<gene>
    <name evidence="10" type="ORF">QQF32_23290</name>
</gene>
<dbReference type="GO" id="GO:0071555">
    <property type="term" value="P:cell wall organization"/>
    <property type="evidence" value="ECO:0007669"/>
    <property type="project" value="InterPro"/>
</dbReference>
<dbReference type="GO" id="GO:0030288">
    <property type="term" value="C:outer membrane-bounded periplasmic space"/>
    <property type="evidence" value="ECO:0007669"/>
    <property type="project" value="InterPro"/>
</dbReference>
<evidence type="ECO:0000256" key="1">
    <source>
        <dbReference type="ARBA" id="ARBA00004418"/>
    </source>
</evidence>
<dbReference type="NCBIfam" id="NF011823">
    <property type="entry name" value="PRK15295.1"/>
    <property type="match status" value="1"/>
</dbReference>
<reference evidence="10 11" key="1">
    <citation type="submission" date="2023-06" db="EMBL/GenBank/DDBJ databases">
        <title>Identification and characterization of antibiotic-resistant Gram-negative bacteria.</title>
        <authorList>
            <person name="Cho G.-S."/>
            <person name="Lee J."/>
            <person name="Tai E."/>
            <person name="Jeong S."/>
            <person name="Kim I."/>
            <person name="Kim B.-E."/>
            <person name="Jeong M.-I."/>
            <person name="Oh K.-K."/>
            <person name="Franz C.M.A.P."/>
        </authorList>
    </citation>
    <scope>NUCLEOTIDE SEQUENCE [LARGE SCALE GENOMIC DNA]</scope>
    <source>
        <strain evidence="10 11">V106_12</strain>
    </source>
</reference>
<evidence type="ECO:0000256" key="7">
    <source>
        <dbReference type="SAM" id="SignalP"/>
    </source>
</evidence>
<keyword evidence="5" id="KW-0143">Chaperone</keyword>
<organism evidence="10 11">
    <name type="scientific">Lelliottia wanjuensis</name>
    <dbReference type="NCBI Taxonomy" id="3050585"/>
    <lineage>
        <taxon>Bacteria</taxon>
        <taxon>Pseudomonadati</taxon>
        <taxon>Pseudomonadota</taxon>
        <taxon>Gammaproteobacteria</taxon>
        <taxon>Enterobacterales</taxon>
        <taxon>Enterobacteriaceae</taxon>
        <taxon>Lelliottia</taxon>
    </lineage>
</organism>
<evidence type="ECO:0000313" key="11">
    <source>
        <dbReference type="Proteomes" id="UP001223214"/>
    </source>
</evidence>
<dbReference type="InterPro" id="IPR036316">
    <property type="entry name" value="Pili_assmbl_chap_C_dom_sf"/>
</dbReference>
<sequence length="228" mass="24613">MKIVNTSVAILLATLSVTHAMASVTVGGTRVVFDGTKKETSLSVENKDKVANLVQSWITPADAATPAKDALIITPPLFRLDAGDKNVLRIARSGLPMPEDHESMYWLNVKGIAAANENAASNSIQIAVNSRIKLIYRPAKLAGTYPEQQTQKLSWHMAGNKVVVNNPTPYYMNFATVKINGKSVESATWVGPNSDASFVLPVGIGDGKLTWRIYNDFGMAGDEHQSSI</sequence>
<dbReference type="InterPro" id="IPR013783">
    <property type="entry name" value="Ig-like_fold"/>
</dbReference>
<dbReference type="InterPro" id="IPR016147">
    <property type="entry name" value="Pili_assmbl_chaperone_N"/>
</dbReference>
<evidence type="ECO:0000256" key="5">
    <source>
        <dbReference type="ARBA" id="ARBA00023186"/>
    </source>
</evidence>
<dbReference type="Pfam" id="PF02753">
    <property type="entry name" value="PapD_C"/>
    <property type="match status" value="1"/>
</dbReference>
<feature type="domain" description="Pili assembly chaperone N-terminal" evidence="8">
    <location>
        <begin position="23"/>
        <end position="141"/>
    </location>
</feature>
<dbReference type="Pfam" id="PF00345">
    <property type="entry name" value="PapD_N"/>
    <property type="match status" value="1"/>
</dbReference>
<dbReference type="Gene3D" id="2.60.40.10">
    <property type="entry name" value="Immunoglobulins"/>
    <property type="match status" value="2"/>
</dbReference>
<evidence type="ECO:0000256" key="2">
    <source>
        <dbReference type="ARBA" id="ARBA00007399"/>
    </source>
</evidence>
<comment type="similarity">
    <text evidence="2">Belongs to the periplasmic pilus chaperone family.</text>
</comment>
<evidence type="ECO:0000259" key="9">
    <source>
        <dbReference type="Pfam" id="PF02753"/>
    </source>
</evidence>
<keyword evidence="11" id="KW-1185">Reference proteome</keyword>
<comment type="subcellular location">
    <subcellularLocation>
        <location evidence="1">Periplasm</location>
    </subcellularLocation>
</comment>
<keyword evidence="3 7" id="KW-0732">Signal</keyword>
<feature type="domain" description="Pili assembly chaperone C-terminal" evidence="9">
    <location>
        <begin position="164"/>
        <end position="218"/>
    </location>
</feature>
<dbReference type="InterPro" id="IPR008962">
    <property type="entry name" value="PapD-like_sf"/>
</dbReference>
<proteinExistence type="inferred from homology"/>
<dbReference type="PRINTS" id="PR00969">
    <property type="entry name" value="CHAPERONPILI"/>
</dbReference>
<feature type="chain" id="PRO_5042865283" evidence="7">
    <location>
        <begin position="23"/>
        <end position="228"/>
    </location>
</feature>
<keyword evidence="6" id="KW-0393">Immunoglobulin domain</keyword>
<dbReference type="Proteomes" id="UP001223214">
    <property type="component" value="Unassembled WGS sequence"/>
</dbReference>